<keyword evidence="1" id="KW-0175">Coiled coil</keyword>
<feature type="compositionally biased region" description="Low complexity" evidence="2">
    <location>
        <begin position="223"/>
        <end position="232"/>
    </location>
</feature>
<dbReference type="Proteomes" id="UP001152759">
    <property type="component" value="Chromosome 2"/>
</dbReference>
<evidence type="ECO:0000313" key="4">
    <source>
        <dbReference type="Proteomes" id="UP001152759"/>
    </source>
</evidence>
<evidence type="ECO:0000313" key="3">
    <source>
        <dbReference type="EMBL" id="CAH0384665.1"/>
    </source>
</evidence>
<name>A0A9P0A5K0_BEMTA</name>
<feature type="region of interest" description="Disordered" evidence="2">
    <location>
        <begin position="114"/>
        <end position="140"/>
    </location>
</feature>
<organism evidence="3 4">
    <name type="scientific">Bemisia tabaci</name>
    <name type="common">Sweetpotato whitefly</name>
    <name type="synonym">Aleurodes tabaci</name>
    <dbReference type="NCBI Taxonomy" id="7038"/>
    <lineage>
        <taxon>Eukaryota</taxon>
        <taxon>Metazoa</taxon>
        <taxon>Ecdysozoa</taxon>
        <taxon>Arthropoda</taxon>
        <taxon>Hexapoda</taxon>
        <taxon>Insecta</taxon>
        <taxon>Pterygota</taxon>
        <taxon>Neoptera</taxon>
        <taxon>Paraneoptera</taxon>
        <taxon>Hemiptera</taxon>
        <taxon>Sternorrhyncha</taxon>
        <taxon>Aleyrodoidea</taxon>
        <taxon>Aleyrodidae</taxon>
        <taxon>Aleyrodinae</taxon>
        <taxon>Bemisia</taxon>
    </lineage>
</organism>
<accession>A0A9P0A5K0</accession>
<feature type="coiled-coil region" evidence="1">
    <location>
        <begin position="87"/>
        <end position="114"/>
    </location>
</feature>
<feature type="compositionally biased region" description="Acidic residues" evidence="2">
    <location>
        <begin position="168"/>
        <end position="181"/>
    </location>
</feature>
<dbReference type="AlphaFoldDB" id="A0A9P0A5K0"/>
<feature type="region of interest" description="Disordered" evidence="2">
    <location>
        <begin position="213"/>
        <end position="232"/>
    </location>
</feature>
<proteinExistence type="predicted"/>
<keyword evidence="4" id="KW-1185">Reference proteome</keyword>
<feature type="region of interest" description="Disordered" evidence="2">
    <location>
        <begin position="158"/>
        <end position="181"/>
    </location>
</feature>
<feature type="region of interest" description="Disordered" evidence="2">
    <location>
        <begin position="1"/>
        <end position="25"/>
    </location>
</feature>
<sequence>MEAHVTSQADKPIQPPSHPESSEIDVFHTPLKSNSEGMNLSDIKISAVSIISNLRQACKDPIHVVDDKSRAQVMTLKSTANQVIQVFESLKSENELLKTNLNDVMKRLNNLETQQPVNPAKKRVKSSANQTSNSKLENPISAHITNLSNKFDVLASEQDQTDNHNQDDDSDMEIVDTEDEEDLTVAQETNWIVKRNRRQREAFPALPQTAATTSIIESKKKNSTSSSSSKMKQTSLQFTNPANFRHLPSFYCVCLYD</sequence>
<reference evidence="3" key="1">
    <citation type="submission" date="2021-12" db="EMBL/GenBank/DDBJ databases">
        <authorList>
            <person name="King R."/>
        </authorList>
    </citation>
    <scope>NUCLEOTIDE SEQUENCE</scope>
</reference>
<evidence type="ECO:0000256" key="2">
    <source>
        <dbReference type="SAM" id="MobiDB-lite"/>
    </source>
</evidence>
<gene>
    <name evidence="3" type="ORF">BEMITA_LOCUS3966</name>
</gene>
<evidence type="ECO:0000256" key="1">
    <source>
        <dbReference type="SAM" id="Coils"/>
    </source>
</evidence>
<feature type="compositionally biased region" description="Polar residues" evidence="2">
    <location>
        <begin position="126"/>
        <end position="136"/>
    </location>
</feature>
<protein>
    <submittedName>
        <fullName evidence="3">Uncharacterized protein</fullName>
    </submittedName>
</protein>
<dbReference type="EMBL" id="OU963863">
    <property type="protein sequence ID" value="CAH0384665.1"/>
    <property type="molecule type" value="Genomic_DNA"/>
</dbReference>